<name>A0A553N5Y9_9TELE</name>
<dbReference type="AlphaFoldDB" id="A0A553N5Y9"/>
<sequence length="89" mass="9328">MDLVISLVGAVSSSALALIFPPLVELLVSPCQPPSSLLLFKDISIAALGFTGFLTGTYVTLEEIIYPTGPGQVVLPGHDSWTKNTTSLP</sequence>
<organism evidence="1 2">
    <name type="scientific">Danionella cerebrum</name>
    <dbReference type="NCBI Taxonomy" id="2873325"/>
    <lineage>
        <taxon>Eukaryota</taxon>
        <taxon>Metazoa</taxon>
        <taxon>Chordata</taxon>
        <taxon>Craniata</taxon>
        <taxon>Vertebrata</taxon>
        <taxon>Euteleostomi</taxon>
        <taxon>Actinopterygii</taxon>
        <taxon>Neopterygii</taxon>
        <taxon>Teleostei</taxon>
        <taxon>Ostariophysi</taxon>
        <taxon>Cypriniformes</taxon>
        <taxon>Danionidae</taxon>
        <taxon>Danioninae</taxon>
        <taxon>Danionella</taxon>
    </lineage>
</organism>
<keyword evidence="2" id="KW-1185">Reference proteome</keyword>
<dbReference type="EMBL" id="SRMA01027017">
    <property type="protein sequence ID" value="TRY60845.1"/>
    <property type="molecule type" value="Genomic_DNA"/>
</dbReference>
<dbReference type="OrthoDB" id="1684102at2759"/>
<comment type="caution">
    <text evidence="1">The sequence shown here is derived from an EMBL/GenBank/DDBJ whole genome shotgun (WGS) entry which is preliminary data.</text>
</comment>
<dbReference type="Proteomes" id="UP000316079">
    <property type="component" value="Unassembled WGS sequence"/>
</dbReference>
<evidence type="ECO:0000313" key="2">
    <source>
        <dbReference type="Proteomes" id="UP000316079"/>
    </source>
</evidence>
<proteinExistence type="predicted"/>
<reference evidence="1 2" key="1">
    <citation type="journal article" date="2019" name="Sci. Data">
        <title>Hybrid genome assembly and annotation of Danionella translucida.</title>
        <authorList>
            <person name="Kadobianskyi M."/>
            <person name="Schulze L."/>
            <person name="Schuelke M."/>
            <person name="Judkewitz B."/>
        </authorList>
    </citation>
    <scope>NUCLEOTIDE SEQUENCE [LARGE SCALE GENOMIC DNA]</scope>
    <source>
        <strain evidence="1 2">Bolton</strain>
    </source>
</reference>
<protein>
    <submittedName>
        <fullName evidence="1">Uncharacterized protein</fullName>
    </submittedName>
</protein>
<accession>A0A553N5Y9</accession>
<dbReference type="STRING" id="623744.A0A553N5Y9"/>
<evidence type="ECO:0000313" key="1">
    <source>
        <dbReference type="EMBL" id="TRY60845.1"/>
    </source>
</evidence>
<gene>
    <name evidence="1" type="ORF">DNTS_021638</name>
</gene>